<dbReference type="Pfam" id="PF06748">
    <property type="entry name" value="DUF1217"/>
    <property type="match status" value="1"/>
</dbReference>
<organism evidence="1 2">
    <name type="scientific">Rhabdonatronobacter sediminivivens</name>
    <dbReference type="NCBI Taxonomy" id="2743469"/>
    <lineage>
        <taxon>Bacteria</taxon>
        <taxon>Pseudomonadati</taxon>
        <taxon>Pseudomonadota</taxon>
        <taxon>Alphaproteobacteria</taxon>
        <taxon>Rhodobacterales</taxon>
        <taxon>Paracoccaceae</taxon>
        <taxon>Rhabdonatronobacter</taxon>
    </lineage>
</organism>
<protein>
    <submittedName>
        <fullName evidence="1">DUF1217 domain-containing protein</fullName>
    </submittedName>
</protein>
<proteinExistence type="predicted"/>
<comment type="caution">
    <text evidence="1">The sequence shown here is derived from an EMBL/GenBank/DDBJ whole genome shotgun (WGS) entry which is preliminary data.</text>
</comment>
<gene>
    <name evidence="1" type="ORF">HUK65_08340</name>
</gene>
<dbReference type="EMBL" id="JACBXS010000013">
    <property type="protein sequence ID" value="NYS25001.1"/>
    <property type="molecule type" value="Genomic_DNA"/>
</dbReference>
<name>A0A7Z0HZ67_9RHOB</name>
<evidence type="ECO:0000313" key="2">
    <source>
        <dbReference type="Proteomes" id="UP000529417"/>
    </source>
</evidence>
<sequence length="268" mass="30135">MSFQPVLPLGGLAGWKFLQRTLDTQMESHARAPQRVRATEYFREQIAEVTSASDLLADRRLREVALGAFGLQDDIDSIAFIRRVLEDGPDKEDGLPNRLSDKRYLSLAQAFDFTTGESPALRDEGFVDRIIEAYHARSFEIAVGEQDQSMRMAMVIDRDLTDILDAGRSDAASWFRVMGNPPLRKVFETALGFGSGFGALDLDQQLTQFRRRAQSIFGSTELAQFDDPETRKALTQRFLLMDQVQQSLSQWSPAAAALTLLQNANIRR</sequence>
<dbReference type="RefSeq" id="WP_179905698.1">
    <property type="nucleotide sequence ID" value="NZ_JACBXS010000013.1"/>
</dbReference>
<keyword evidence="2" id="KW-1185">Reference proteome</keyword>
<dbReference type="SUPFAM" id="SSF158837">
    <property type="entry name" value="AGR C 984p-like"/>
    <property type="match status" value="1"/>
</dbReference>
<evidence type="ECO:0000313" key="1">
    <source>
        <dbReference type="EMBL" id="NYS25001.1"/>
    </source>
</evidence>
<dbReference type="InterPro" id="IPR023157">
    <property type="entry name" value="AGR-C-984p-like_sf"/>
</dbReference>
<dbReference type="Gene3D" id="1.10.3700.10">
    <property type="entry name" value="AGR C 984p-like"/>
    <property type="match status" value="1"/>
</dbReference>
<accession>A0A7Z0HZ67</accession>
<dbReference type="AlphaFoldDB" id="A0A7Z0HZ67"/>
<dbReference type="Proteomes" id="UP000529417">
    <property type="component" value="Unassembled WGS sequence"/>
</dbReference>
<dbReference type="InterPro" id="IPR010626">
    <property type="entry name" value="DUF1217"/>
</dbReference>
<reference evidence="1 2" key="1">
    <citation type="journal article" date="2000" name="Arch. Microbiol.">
        <title>Rhodobaca bogoriensis gen. nov. and sp. nov., an alkaliphilic purple nonsulfur bacterium from African Rift Valley soda lakes.</title>
        <authorList>
            <person name="Milford A.D."/>
            <person name="Achenbach L.A."/>
            <person name="Jung D.O."/>
            <person name="Madigan M.T."/>
        </authorList>
    </citation>
    <scope>NUCLEOTIDE SEQUENCE [LARGE SCALE GENOMIC DNA]</scope>
    <source>
        <strain evidence="1 2">2376</strain>
    </source>
</reference>